<protein>
    <submittedName>
        <fullName evidence="1">HAD family hydrolase</fullName>
    </submittedName>
</protein>
<keyword evidence="1" id="KW-0378">Hydrolase</keyword>
<accession>A0ABT5KLG5</accession>
<dbReference type="Pfam" id="PF08282">
    <property type="entry name" value="Hydrolase_3"/>
    <property type="match status" value="1"/>
</dbReference>
<evidence type="ECO:0000313" key="1">
    <source>
        <dbReference type="EMBL" id="MDC8783752.1"/>
    </source>
</evidence>
<dbReference type="Gene3D" id="3.30.1240.10">
    <property type="match status" value="1"/>
</dbReference>
<dbReference type="Gene3D" id="3.40.50.1000">
    <property type="entry name" value="HAD superfamily/HAD-like"/>
    <property type="match status" value="1"/>
</dbReference>
<dbReference type="GO" id="GO:0016787">
    <property type="term" value="F:hydrolase activity"/>
    <property type="evidence" value="ECO:0007669"/>
    <property type="project" value="UniProtKB-KW"/>
</dbReference>
<dbReference type="PANTHER" id="PTHR10000">
    <property type="entry name" value="PHOSPHOSERINE PHOSPHATASE"/>
    <property type="match status" value="1"/>
</dbReference>
<dbReference type="RefSeq" id="WP_273594868.1">
    <property type="nucleotide sequence ID" value="NZ_JAQQXS010000001.1"/>
</dbReference>
<dbReference type="Proteomes" id="UP001219862">
    <property type="component" value="Unassembled WGS sequence"/>
</dbReference>
<dbReference type="InterPro" id="IPR036412">
    <property type="entry name" value="HAD-like_sf"/>
</dbReference>
<comment type="caution">
    <text evidence="1">The sequence shown here is derived from an EMBL/GenBank/DDBJ whole genome shotgun (WGS) entry which is preliminary data.</text>
</comment>
<dbReference type="PANTHER" id="PTHR10000:SF8">
    <property type="entry name" value="HAD SUPERFAMILY HYDROLASE-LIKE, TYPE 3"/>
    <property type="match status" value="1"/>
</dbReference>
<reference evidence="1 2" key="1">
    <citation type="submission" date="2022-10" db="EMBL/GenBank/DDBJ databases">
        <title>paucibacter sp. hw8 Genome sequencing.</title>
        <authorList>
            <person name="Park S."/>
        </authorList>
    </citation>
    <scope>NUCLEOTIDE SEQUENCE [LARGE SCALE GENOMIC DNA]</scope>
    <source>
        <strain evidence="2">hw8</strain>
    </source>
</reference>
<keyword evidence="2" id="KW-1185">Reference proteome</keyword>
<proteinExistence type="predicted"/>
<evidence type="ECO:0000313" key="2">
    <source>
        <dbReference type="Proteomes" id="UP001219862"/>
    </source>
</evidence>
<dbReference type="SUPFAM" id="SSF56784">
    <property type="entry name" value="HAD-like"/>
    <property type="match status" value="1"/>
</dbReference>
<organism evidence="1 2">
    <name type="scientific">Roseateles koreensis</name>
    <dbReference type="NCBI Taxonomy" id="2987526"/>
    <lineage>
        <taxon>Bacteria</taxon>
        <taxon>Pseudomonadati</taxon>
        <taxon>Pseudomonadota</taxon>
        <taxon>Betaproteobacteria</taxon>
        <taxon>Burkholderiales</taxon>
        <taxon>Sphaerotilaceae</taxon>
        <taxon>Roseateles</taxon>
    </lineage>
</organism>
<name>A0ABT5KLG5_9BURK</name>
<gene>
    <name evidence="1" type="ORF">PRZ01_00920</name>
</gene>
<dbReference type="EMBL" id="JAQQXS010000001">
    <property type="protein sequence ID" value="MDC8783752.1"/>
    <property type="molecule type" value="Genomic_DNA"/>
</dbReference>
<sequence>MSFYVSDLDGTLLDPQAQLSPATRAGLSRLLDEGLCFTVASARHVSSIARILGDLPLRLPVISSNGAYISDLRSGRHELVNAIEPALGQALFALIRQRGFMPFFSTHGALGDQLFYQAAENEGQQRFVEERLRNADPRLRHTSRLQDELHDPAVTFVVVEREAPLLALQAEIDAQYGDLLETHVADDLYLPGWPWLTVHDRRATKDQAIKTLAERYGLHAREVVVFGDHVNDIKMMRAAHRGIAVENAITAVKDEAHQIIGPHHTDSVVQFITQDGWQDRARAAPAAR</sequence>
<dbReference type="InterPro" id="IPR023214">
    <property type="entry name" value="HAD_sf"/>
</dbReference>